<dbReference type="Pfam" id="PF10094">
    <property type="entry name" value="DUF2332"/>
    <property type="match status" value="1"/>
</dbReference>
<dbReference type="Proteomes" id="UP000619260">
    <property type="component" value="Unassembled WGS sequence"/>
</dbReference>
<dbReference type="InterPro" id="IPR011200">
    <property type="entry name" value="UCP012608"/>
</dbReference>
<dbReference type="AlphaFoldDB" id="A0A8J4DPJ0"/>
<keyword evidence="2" id="KW-1185">Reference proteome</keyword>
<reference evidence="1" key="1">
    <citation type="submission" date="2021-01" db="EMBL/GenBank/DDBJ databases">
        <title>Whole genome shotgun sequence of Virgisporangium aliadipatigenens NBRC 105644.</title>
        <authorList>
            <person name="Komaki H."/>
            <person name="Tamura T."/>
        </authorList>
    </citation>
    <scope>NUCLEOTIDE SEQUENCE</scope>
    <source>
        <strain evidence="1">NBRC 105644</strain>
    </source>
</reference>
<proteinExistence type="predicted"/>
<dbReference type="EMBL" id="BOPF01000007">
    <property type="protein sequence ID" value="GIJ45564.1"/>
    <property type="molecule type" value="Genomic_DNA"/>
</dbReference>
<protein>
    <recommendedName>
        <fullName evidence="3">DUF2332 domain-containing protein</fullName>
    </recommendedName>
</protein>
<gene>
    <name evidence="1" type="ORF">Val02_24500</name>
</gene>
<accession>A0A8J4DPJ0</accession>
<organism evidence="1 2">
    <name type="scientific">Virgisporangium aliadipatigenens</name>
    <dbReference type="NCBI Taxonomy" id="741659"/>
    <lineage>
        <taxon>Bacteria</taxon>
        <taxon>Bacillati</taxon>
        <taxon>Actinomycetota</taxon>
        <taxon>Actinomycetes</taxon>
        <taxon>Micromonosporales</taxon>
        <taxon>Micromonosporaceae</taxon>
        <taxon>Virgisporangium</taxon>
    </lineage>
</organism>
<name>A0A8J4DPJ0_9ACTN</name>
<sequence>MKWMETRRWYRWFGEVEAGRVSPTYERLGRAVAGDAVLVERLDALPKWKRQPNLLFGVTRYLGGPVEDPDASRAWVLAHWDRVVAEMSRRSTQTNEAGRCAPLLPLLAALPQPLALLEVGTSAGLCLYPDRYAYDFGGHRLGTGPVTLTCAVAGPVPLPSELPTVVWRAGLDLNPLDPGSAEDLRWLEALVWPEQEHRRRRLRAAAAVAASEPPLVVRGDLRTDLPDLAARAPADATLVIMHTAVLAYLEPAEREAFARTVTKLPGHWISNEGGAVFPWQSEAAGLPPETAARFVLALDDRAVALSEPHGASLTWLETNGV</sequence>
<evidence type="ECO:0000313" key="1">
    <source>
        <dbReference type="EMBL" id="GIJ45564.1"/>
    </source>
</evidence>
<evidence type="ECO:0000313" key="2">
    <source>
        <dbReference type="Proteomes" id="UP000619260"/>
    </source>
</evidence>
<comment type="caution">
    <text evidence="1">The sequence shown here is derived from an EMBL/GenBank/DDBJ whole genome shotgun (WGS) entry which is preliminary data.</text>
</comment>
<evidence type="ECO:0008006" key="3">
    <source>
        <dbReference type="Google" id="ProtNLM"/>
    </source>
</evidence>